<dbReference type="AlphaFoldDB" id="A0A383DV14"/>
<accession>A0A383DV14</accession>
<evidence type="ECO:0000313" key="2">
    <source>
        <dbReference type="EMBL" id="SVE48367.1"/>
    </source>
</evidence>
<dbReference type="EMBL" id="UINC01220449">
    <property type="protein sequence ID" value="SVE48367.1"/>
    <property type="molecule type" value="Genomic_DNA"/>
</dbReference>
<keyword evidence="1" id="KW-1133">Transmembrane helix</keyword>
<protein>
    <submittedName>
        <fullName evidence="2">Uncharacterized protein</fullName>
    </submittedName>
</protein>
<reference evidence="2" key="1">
    <citation type="submission" date="2018-05" db="EMBL/GenBank/DDBJ databases">
        <authorList>
            <person name="Lanie J.A."/>
            <person name="Ng W.-L."/>
            <person name="Kazmierczak K.M."/>
            <person name="Andrzejewski T.M."/>
            <person name="Davidsen T.M."/>
            <person name="Wayne K.J."/>
            <person name="Tettelin H."/>
            <person name="Glass J.I."/>
            <person name="Rusch D."/>
            <person name="Podicherti R."/>
            <person name="Tsui H.-C.T."/>
            <person name="Winkler M.E."/>
        </authorList>
    </citation>
    <scope>NUCLEOTIDE SEQUENCE</scope>
</reference>
<name>A0A383DV14_9ZZZZ</name>
<gene>
    <name evidence="2" type="ORF">METZ01_LOCUS501221</name>
</gene>
<feature type="transmembrane region" description="Helical" evidence="1">
    <location>
        <begin position="33"/>
        <end position="53"/>
    </location>
</feature>
<keyword evidence="1" id="KW-0472">Membrane</keyword>
<proteinExistence type="predicted"/>
<organism evidence="2">
    <name type="scientific">marine metagenome</name>
    <dbReference type="NCBI Taxonomy" id="408172"/>
    <lineage>
        <taxon>unclassified sequences</taxon>
        <taxon>metagenomes</taxon>
        <taxon>ecological metagenomes</taxon>
    </lineage>
</organism>
<keyword evidence="1" id="KW-0812">Transmembrane</keyword>
<sequence>MKVFVVVFVVLSLILSYWTGVMAKRKGKSFVLWCILQLLFYFPIILIAFHSPIEKEK</sequence>
<evidence type="ECO:0000256" key="1">
    <source>
        <dbReference type="SAM" id="Phobius"/>
    </source>
</evidence>